<reference evidence="3 4" key="1">
    <citation type="submission" date="2020-07" db="EMBL/GenBank/DDBJ databases">
        <title>Comparative genomics of pyrophilous fungi reveals a link between fire events and developmental genes.</title>
        <authorList>
            <consortium name="DOE Joint Genome Institute"/>
            <person name="Steindorff A.S."/>
            <person name="Carver A."/>
            <person name="Calhoun S."/>
            <person name="Stillman K."/>
            <person name="Liu H."/>
            <person name="Lipzen A."/>
            <person name="Pangilinan J."/>
            <person name="Labutti K."/>
            <person name="Bruns T.D."/>
            <person name="Grigoriev I.V."/>
        </authorList>
    </citation>
    <scope>NUCLEOTIDE SEQUENCE [LARGE SCALE GENOMIC DNA]</scope>
    <source>
        <strain evidence="3 4">CBS 144469</strain>
    </source>
</reference>
<comment type="caution">
    <text evidence="3">The sequence shown here is derived from an EMBL/GenBank/DDBJ whole genome shotgun (WGS) entry which is preliminary data.</text>
</comment>
<dbReference type="Proteomes" id="UP000521943">
    <property type="component" value="Unassembled WGS sequence"/>
</dbReference>
<keyword evidence="4" id="KW-1185">Reference proteome</keyword>
<evidence type="ECO:0000313" key="3">
    <source>
        <dbReference type="EMBL" id="KAF6742299.1"/>
    </source>
</evidence>
<dbReference type="EMBL" id="JACGCI010000188">
    <property type="protein sequence ID" value="KAF6742297.1"/>
    <property type="molecule type" value="Genomic_DNA"/>
</dbReference>
<dbReference type="AlphaFoldDB" id="A0A8H6H8B4"/>
<sequence length="455" mass="50714">MLTFKLHRQQYGQAEEASVAVRECSHASPSPPHLDAFVSLPTLVSTLPFPTQDAFQAIEEAPCAIQDRDGRLSLHPQGRLSAGTVSRIKRVCKIRRNPTIAEWLTAQPHHHSRSLRPFNVPRLDEVPLPDPLDSRRLRDEWSVQLHGEQLCARIARRRSHPDDEALSTTGPDSKPRTTKFRRIPSLPRPTDAQPGETRGQVPHTDATRNPHPPGPCCKTIPEPNETLSTADASQLSTNHTHPTQAVPEGHRLSSRLFDVRRREGVRFQEQCRMWATGRESGSQNEGSRRLERVWHDDGGQTTLTLDCCCSTLRQQLGYTSKGTFEGPEFPSSGRMDSDSSHGRQKPRPNAVVLEEWSTATKRHPLHALRTVLRARMCAKPLAAAAAEASLIDSMRPSALASFRMVEPRGGWEGRAMVDSSIKTARQSTLSLAALVRNSGSLRSEWKDLPQHSRMP</sequence>
<evidence type="ECO:0000313" key="4">
    <source>
        <dbReference type="Proteomes" id="UP000521943"/>
    </source>
</evidence>
<name>A0A8H6H8B4_9AGAR</name>
<accession>A0A8H6H8B4</accession>
<gene>
    <name evidence="2" type="ORF">DFP72DRAFT_1082112</name>
    <name evidence="3" type="ORF">DFP72DRAFT_1082114</name>
</gene>
<proteinExistence type="predicted"/>
<evidence type="ECO:0000313" key="2">
    <source>
        <dbReference type="EMBL" id="KAF6742297.1"/>
    </source>
</evidence>
<dbReference type="EMBL" id="JACGCI010000188">
    <property type="protein sequence ID" value="KAF6742299.1"/>
    <property type="molecule type" value="Genomic_DNA"/>
</dbReference>
<evidence type="ECO:0000256" key="1">
    <source>
        <dbReference type="SAM" id="MobiDB-lite"/>
    </source>
</evidence>
<feature type="region of interest" description="Disordered" evidence="1">
    <location>
        <begin position="320"/>
        <end position="348"/>
    </location>
</feature>
<feature type="compositionally biased region" description="Polar residues" evidence="1">
    <location>
        <begin position="225"/>
        <end position="243"/>
    </location>
</feature>
<feature type="region of interest" description="Disordered" evidence="1">
    <location>
        <begin position="155"/>
        <end position="249"/>
    </location>
</feature>
<organism evidence="3 4">
    <name type="scientific">Ephemerocybe angulata</name>
    <dbReference type="NCBI Taxonomy" id="980116"/>
    <lineage>
        <taxon>Eukaryota</taxon>
        <taxon>Fungi</taxon>
        <taxon>Dikarya</taxon>
        <taxon>Basidiomycota</taxon>
        <taxon>Agaricomycotina</taxon>
        <taxon>Agaricomycetes</taxon>
        <taxon>Agaricomycetidae</taxon>
        <taxon>Agaricales</taxon>
        <taxon>Agaricineae</taxon>
        <taxon>Psathyrellaceae</taxon>
        <taxon>Ephemerocybe</taxon>
    </lineage>
</organism>
<protein>
    <submittedName>
        <fullName evidence="3">Uncharacterized protein</fullName>
    </submittedName>
</protein>